<dbReference type="Proteomes" id="UP001341840">
    <property type="component" value="Unassembled WGS sequence"/>
</dbReference>
<dbReference type="EMBL" id="JASCZI010212951">
    <property type="protein sequence ID" value="MED6200604.1"/>
    <property type="molecule type" value="Genomic_DNA"/>
</dbReference>
<keyword evidence="2" id="KW-1185">Reference proteome</keyword>
<reference evidence="1 2" key="1">
    <citation type="journal article" date="2023" name="Plants (Basel)">
        <title>Bridging the Gap: Combining Genomics and Transcriptomics Approaches to Understand Stylosanthes scabra, an Orphan Legume from the Brazilian Caatinga.</title>
        <authorList>
            <person name="Ferreira-Neto J.R.C."/>
            <person name="da Silva M.D."/>
            <person name="Binneck E."/>
            <person name="de Melo N.F."/>
            <person name="da Silva R.H."/>
            <person name="de Melo A.L.T.M."/>
            <person name="Pandolfi V."/>
            <person name="Bustamante F.O."/>
            <person name="Brasileiro-Vidal A.C."/>
            <person name="Benko-Iseppon A.M."/>
        </authorList>
    </citation>
    <scope>NUCLEOTIDE SEQUENCE [LARGE SCALE GENOMIC DNA]</scope>
    <source>
        <tissue evidence="1">Leaves</tissue>
    </source>
</reference>
<comment type="caution">
    <text evidence="1">The sequence shown here is derived from an EMBL/GenBank/DDBJ whole genome shotgun (WGS) entry which is preliminary data.</text>
</comment>
<organism evidence="1 2">
    <name type="scientific">Stylosanthes scabra</name>
    <dbReference type="NCBI Taxonomy" id="79078"/>
    <lineage>
        <taxon>Eukaryota</taxon>
        <taxon>Viridiplantae</taxon>
        <taxon>Streptophyta</taxon>
        <taxon>Embryophyta</taxon>
        <taxon>Tracheophyta</taxon>
        <taxon>Spermatophyta</taxon>
        <taxon>Magnoliopsida</taxon>
        <taxon>eudicotyledons</taxon>
        <taxon>Gunneridae</taxon>
        <taxon>Pentapetalae</taxon>
        <taxon>rosids</taxon>
        <taxon>fabids</taxon>
        <taxon>Fabales</taxon>
        <taxon>Fabaceae</taxon>
        <taxon>Papilionoideae</taxon>
        <taxon>50 kb inversion clade</taxon>
        <taxon>dalbergioids sensu lato</taxon>
        <taxon>Dalbergieae</taxon>
        <taxon>Pterocarpus clade</taxon>
        <taxon>Stylosanthes</taxon>
    </lineage>
</organism>
<gene>
    <name evidence="1" type="ORF">PIB30_086811</name>
</gene>
<name>A0ABU6XSM2_9FABA</name>
<protein>
    <submittedName>
        <fullName evidence="1">Uncharacterized protein</fullName>
    </submittedName>
</protein>
<feature type="non-terminal residue" evidence="1">
    <location>
        <position position="1"/>
    </location>
</feature>
<evidence type="ECO:0000313" key="2">
    <source>
        <dbReference type="Proteomes" id="UP001341840"/>
    </source>
</evidence>
<sequence>REKRVVEDLDGMRHDYYGEALTPPRPLPVSLFFGPSPTFLLAHLPNKKFLSSNWPNYRANDTHL</sequence>
<evidence type="ECO:0000313" key="1">
    <source>
        <dbReference type="EMBL" id="MED6200604.1"/>
    </source>
</evidence>
<proteinExistence type="predicted"/>
<accession>A0ABU6XSM2</accession>